<comment type="caution">
    <text evidence="1">The sequence shown here is derived from an EMBL/GenBank/DDBJ whole genome shotgun (WGS) entry which is preliminary data.</text>
</comment>
<dbReference type="Proteomes" id="UP001341840">
    <property type="component" value="Unassembled WGS sequence"/>
</dbReference>
<gene>
    <name evidence="1" type="ORF">PIB30_022176</name>
</gene>
<evidence type="ECO:0000313" key="2">
    <source>
        <dbReference type="Proteomes" id="UP001341840"/>
    </source>
</evidence>
<sequence>MAKKIVSSSMNVAVDHIADVNPSKLGWNLGVGVVQLFDTPNQWGGPDAYSMDMMNRNKMRCTLFGELVGKVAPLLQNEDVEPLILVTQFFKPNVYLNEGYIQNTLHVSQVFINPDSEDVAAFKRR</sequence>
<keyword evidence="2" id="KW-1185">Reference proteome</keyword>
<name>A0ABU6WA27_9FABA</name>
<protein>
    <submittedName>
        <fullName evidence="1">Uncharacterized protein</fullName>
    </submittedName>
</protein>
<evidence type="ECO:0000313" key="1">
    <source>
        <dbReference type="EMBL" id="MED6181738.1"/>
    </source>
</evidence>
<proteinExistence type="predicted"/>
<reference evidence="1 2" key="1">
    <citation type="journal article" date="2023" name="Plants (Basel)">
        <title>Bridging the Gap: Combining Genomics and Transcriptomics Approaches to Understand Stylosanthes scabra, an Orphan Legume from the Brazilian Caatinga.</title>
        <authorList>
            <person name="Ferreira-Neto J.R.C."/>
            <person name="da Silva M.D."/>
            <person name="Binneck E."/>
            <person name="de Melo N.F."/>
            <person name="da Silva R.H."/>
            <person name="de Melo A.L.T.M."/>
            <person name="Pandolfi V."/>
            <person name="Bustamante F.O."/>
            <person name="Brasileiro-Vidal A.C."/>
            <person name="Benko-Iseppon A.M."/>
        </authorList>
    </citation>
    <scope>NUCLEOTIDE SEQUENCE [LARGE SCALE GENOMIC DNA]</scope>
    <source>
        <tissue evidence="1">Leaves</tissue>
    </source>
</reference>
<dbReference type="EMBL" id="JASCZI010181317">
    <property type="protein sequence ID" value="MED6181738.1"/>
    <property type="molecule type" value="Genomic_DNA"/>
</dbReference>
<organism evidence="1 2">
    <name type="scientific">Stylosanthes scabra</name>
    <dbReference type="NCBI Taxonomy" id="79078"/>
    <lineage>
        <taxon>Eukaryota</taxon>
        <taxon>Viridiplantae</taxon>
        <taxon>Streptophyta</taxon>
        <taxon>Embryophyta</taxon>
        <taxon>Tracheophyta</taxon>
        <taxon>Spermatophyta</taxon>
        <taxon>Magnoliopsida</taxon>
        <taxon>eudicotyledons</taxon>
        <taxon>Gunneridae</taxon>
        <taxon>Pentapetalae</taxon>
        <taxon>rosids</taxon>
        <taxon>fabids</taxon>
        <taxon>Fabales</taxon>
        <taxon>Fabaceae</taxon>
        <taxon>Papilionoideae</taxon>
        <taxon>50 kb inversion clade</taxon>
        <taxon>dalbergioids sensu lato</taxon>
        <taxon>Dalbergieae</taxon>
        <taxon>Pterocarpus clade</taxon>
        <taxon>Stylosanthes</taxon>
    </lineage>
</organism>
<accession>A0ABU6WA27</accession>
<dbReference type="InterPro" id="IPR012340">
    <property type="entry name" value="NA-bd_OB-fold"/>
</dbReference>
<dbReference type="Gene3D" id="2.40.50.140">
    <property type="entry name" value="Nucleic acid-binding proteins"/>
    <property type="match status" value="1"/>
</dbReference>